<comment type="caution">
    <text evidence="8">The sequence shown here is derived from an EMBL/GenBank/DDBJ whole genome shotgun (WGS) entry which is preliminary data.</text>
</comment>
<feature type="chain" id="PRO_5044966373" description="Hydrophobin" evidence="7">
    <location>
        <begin position="28"/>
        <end position="119"/>
    </location>
</feature>
<keyword evidence="4 7" id="KW-0964">Secreted</keyword>
<dbReference type="InterPro" id="IPR001338">
    <property type="entry name" value="Class_I_Hydrophobin"/>
</dbReference>
<evidence type="ECO:0000256" key="1">
    <source>
        <dbReference type="ARBA" id="ARBA00004191"/>
    </source>
</evidence>
<evidence type="ECO:0000256" key="7">
    <source>
        <dbReference type="RuleBase" id="RU365009"/>
    </source>
</evidence>
<reference evidence="8 9" key="1">
    <citation type="submission" date="2024-01" db="EMBL/GenBank/DDBJ databases">
        <title>A draft genome for the cacao thread blight pathogen Marasmiellus scandens.</title>
        <authorList>
            <person name="Baruah I.K."/>
            <person name="Leung J."/>
            <person name="Bukari Y."/>
            <person name="Amoako-Attah I."/>
            <person name="Meinhardt L.W."/>
            <person name="Bailey B.A."/>
            <person name="Cohen S.P."/>
        </authorList>
    </citation>
    <scope>NUCLEOTIDE SEQUENCE [LARGE SCALE GENOMIC DNA]</scope>
    <source>
        <strain evidence="8 9">GH-19</strain>
    </source>
</reference>
<protein>
    <recommendedName>
        <fullName evidence="7">Hydrophobin</fullName>
    </recommendedName>
</protein>
<evidence type="ECO:0000256" key="3">
    <source>
        <dbReference type="ARBA" id="ARBA00022512"/>
    </source>
</evidence>
<dbReference type="Proteomes" id="UP001498398">
    <property type="component" value="Unassembled WGS sequence"/>
</dbReference>
<evidence type="ECO:0000256" key="4">
    <source>
        <dbReference type="ARBA" id="ARBA00022525"/>
    </source>
</evidence>
<evidence type="ECO:0000313" key="9">
    <source>
        <dbReference type="Proteomes" id="UP001498398"/>
    </source>
</evidence>
<dbReference type="EMBL" id="JBANRG010000088">
    <property type="protein sequence ID" value="KAK7437142.1"/>
    <property type="molecule type" value="Genomic_DNA"/>
</dbReference>
<evidence type="ECO:0000256" key="5">
    <source>
        <dbReference type="ARBA" id="ARBA00023157"/>
    </source>
</evidence>
<dbReference type="Pfam" id="PF01185">
    <property type="entry name" value="Hydrophobin"/>
    <property type="match status" value="1"/>
</dbReference>
<proteinExistence type="inferred from homology"/>
<comment type="subcellular location">
    <subcellularLocation>
        <location evidence="1 7">Secreted</location>
        <location evidence="1 7">Cell wall</location>
    </subcellularLocation>
</comment>
<keyword evidence="5 7" id="KW-1015">Disulfide bond</keyword>
<comment type="subunit">
    <text evidence="6">Self-assembles to form functional amyloid fibrils called rodlets. Self-assembly into fibrillar rodlets occurs spontaneously at hydrophobic:hydrophilic interfaces and the rodlets further associate laterally to form amphipathic monolayers.</text>
</comment>
<sequence length="119" mass="11897">MFHCLGSFSATVTVLQSVLAFSGATLAVPTTSSIATTSDCNTGSILCCDAFTTVDDPAVTRLADRLGIPVPPSANLIGLNCSSVSAIGIGENSCSAELFCCKNSFNGGVALGCAPVDVS</sequence>
<evidence type="ECO:0000256" key="6">
    <source>
        <dbReference type="ARBA" id="ARBA00093546"/>
    </source>
</evidence>
<name>A0ABR1INB9_9AGAR</name>
<dbReference type="CDD" id="cd23507">
    <property type="entry name" value="hydrophobin_I"/>
    <property type="match status" value="1"/>
</dbReference>
<gene>
    <name evidence="8" type="ORF">VKT23_018767</name>
</gene>
<evidence type="ECO:0000313" key="8">
    <source>
        <dbReference type="EMBL" id="KAK7437142.1"/>
    </source>
</evidence>
<dbReference type="SMART" id="SM00075">
    <property type="entry name" value="HYDRO"/>
    <property type="match status" value="1"/>
</dbReference>
<keyword evidence="7" id="KW-0732">Signal</keyword>
<feature type="signal peptide" evidence="7">
    <location>
        <begin position="1"/>
        <end position="27"/>
    </location>
</feature>
<comment type="similarity">
    <text evidence="2 7">Belongs to the fungal hydrophobin family.</text>
</comment>
<evidence type="ECO:0000256" key="2">
    <source>
        <dbReference type="ARBA" id="ARBA00010446"/>
    </source>
</evidence>
<keyword evidence="3 7" id="KW-0134">Cell wall</keyword>
<organism evidence="8 9">
    <name type="scientific">Marasmiellus scandens</name>
    <dbReference type="NCBI Taxonomy" id="2682957"/>
    <lineage>
        <taxon>Eukaryota</taxon>
        <taxon>Fungi</taxon>
        <taxon>Dikarya</taxon>
        <taxon>Basidiomycota</taxon>
        <taxon>Agaricomycotina</taxon>
        <taxon>Agaricomycetes</taxon>
        <taxon>Agaricomycetidae</taxon>
        <taxon>Agaricales</taxon>
        <taxon>Marasmiineae</taxon>
        <taxon>Omphalotaceae</taxon>
        <taxon>Marasmiellus</taxon>
    </lineage>
</organism>
<accession>A0ABR1INB9</accession>
<keyword evidence="9" id="KW-1185">Reference proteome</keyword>